<feature type="region of interest" description="Disordered" evidence="1">
    <location>
        <begin position="1"/>
        <end position="40"/>
    </location>
</feature>
<protein>
    <submittedName>
        <fullName evidence="3">Uncharacterized protein</fullName>
    </submittedName>
</protein>
<accession>A0A3N4HZ08</accession>
<organism evidence="3 4">
    <name type="scientific">Ascobolus immersus RN42</name>
    <dbReference type="NCBI Taxonomy" id="1160509"/>
    <lineage>
        <taxon>Eukaryota</taxon>
        <taxon>Fungi</taxon>
        <taxon>Dikarya</taxon>
        <taxon>Ascomycota</taxon>
        <taxon>Pezizomycotina</taxon>
        <taxon>Pezizomycetes</taxon>
        <taxon>Pezizales</taxon>
        <taxon>Ascobolaceae</taxon>
        <taxon>Ascobolus</taxon>
    </lineage>
</organism>
<dbReference type="AlphaFoldDB" id="A0A3N4HZ08"/>
<keyword evidence="4" id="KW-1185">Reference proteome</keyword>
<name>A0A3N4HZ08_ASCIM</name>
<evidence type="ECO:0000313" key="4">
    <source>
        <dbReference type="Proteomes" id="UP000275078"/>
    </source>
</evidence>
<reference evidence="3 4" key="1">
    <citation type="journal article" date="2018" name="Nat. Ecol. Evol.">
        <title>Pezizomycetes genomes reveal the molecular basis of ectomycorrhizal truffle lifestyle.</title>
        <authorList>
            <person name="Murat C."/>
            <person name="Payen T."/>
            <person name="Noel B."/>
            <person name="Kuo A."/>
            <person name="Morin E."/>
            <person name="Chen J."/>
            <person name="Kohler A."/>
            <person name="Krizsan K."/>
            <person name="Balestrini R."/>
            <person name="Da Silva C."/>
            <person name="Montanini B."/>
            <person name="Hainaut M."/>
            <person name="Levati E."/>
            <person name="Barry K.W."/>
            <person name="Belfiori B."/>
            <person name="Cichocki N."/>
            <person name="Clum A."/>
            <person name="Dockter R.B."/>
            <person name="Fauchery L."/>
            <person name="Guy J."/>
            <person name="Iotti M."/>
            <person name="Le Tacon F."/>
            <person name="Lindquist E.A."/>
            <person name="Lipzen A."/>
            <person name="Malagnac F."/>
            <person name="Mello A."/>
            <person name="Molinier V."/>
            <person name="Miyauchi S."/>
            <person name="Poulain J."/>
            <person name="Riccioni C."/>
            <person name="Rubini A."/>
            <person name="Sitrit Y."/>
            <person name="Splivallo R."/>
            <person name="Traeger S."/>
            <person name="Wang M."/>
            <person name="Zifcakova L."/>
            <person name="Wipf D."/>
            <person name="Zambonelli A."/>
            <person name="Paolocci F."/>
            <person name="Nowrousian M."/>
            <person name="Ottonello S."/>
            <person name="Baldrian P."/>
            <person name="Spatafora J.W."/>
            <person name="Henrissat B."/>
            <person name="Nagy L.G."/>
            <person name="Aury J.M."/>
            <person name="Wincker P."/>
            <person name="Grigoriev I.V."/>
            <person name="Bonfante P."/>
            <person name="Martin F.M."/>
        </authorList>
    </citation>
    <scope>NUCLEOTIDE SEQUENCE [LARGE SCALE GENOMIC DNA]</scope>
    <source>
        <strain evidence="3 4">RN42</strain>
    </source>
</reference>
<dbReference type="EMBL" id="ML119703">
    <property type="protein sequence ID" value="RPA79103.1"/>
    <property type="molecule type" value="Genomic_DNA"/>
</dbReference>
<evidence type="ECO:0000256" key="1">
    <source>
        <dbReference type="SAM" id="MobiDB-lite"/>
    </source>
</evidence>
<dbReference type="Proteomes" id="UP000275078">
    <property type="component" value="Unassembled WGS sequence"/>
</dbReference>
<evidence type="ECO:0000313" key="3">
    <source>
        <dbReference type="EMBL" id="RPA79103.1"/>
    </source>
</evidence>
<feature type="compositionally biased region" description="Basic and acidic residues" evidence="1">
    <location>
        <begin position="30"/>
        <end position="40"/>
    </location>
</feature>
<keyword evidence="2" id="KW-1133">Transmembrane helix</keyword>
<keyword evidence="2" id="KW-0812">Transmembrane</keyword>
<feature type="transmembrane region" description="Helical" evidence="2">
    <location>
        <begin position="86"/>
        <end position="109"/>
    </location>
</feature>
<gene>
    <name evidence="3" type="ORF">BJ508DRAFT_328670</name>
</gene>
<proteinExistence type="predicted"/>
<keyword evidence="2" id="KW-0472">Membrane</keyword>
<evidence type="ECO:0000256" key="2">
    <source>
        <dbReference type="SAM" id="Phobius"/>
    </source>
</evidence>
<sequence length="340" mass="38630">MGKPEIVMEYNHKGAPPPAYHEANGPASVRKPETAHTKPATFEDEKKHFDTEAQWNHEEKKSQPTAIGGRVRNANKDSCGRSFRRCVCLLVIVLLVFAVLFLAFIPLIVSRRHKTTSSIYSSLVQCKSSTPYSEAAQHSSRKGPMFSIPDKSSLFTPYTGQCDYNLPSTFSTPHKNLGRASLINTPFQISYPGYNADSSLPSQEVVRRINKLERNKHIPINLVLVPEVVSKLFDHDPHRRISSKMACLTKPLPKKNPKVREAEWLSLLDDGFLDDLGTMIEISRHKSAWKKIKNRIEDYKKEAIQFMPADGYVWDQDKEKVAEKGSGEAQMWYCWLRDAE</sequence>